<proteinExistence type="predicted"/>
<dbReference type="RefSeq" id="WP_102609483.1">
    <property type="nucleotide sequence ID" value="NZ_CADIKD010000001.1"/>
</dbReference>
<sequence length="262" mass="28500">MTYSLAESHSFIEEHQSFIERFARTIEVASSSSGAIVGAKDIHSRHLTASDAYARIVGLRYGKDVAGRLDRDMPCEGTARFADCFVREDRDLLESGNPGATTSVLNIHRYETGLTALVFDKFLLKHHPTKSVLGIVYSAYETSLERFTALFPGYWAQFGFGCSIERADASAVHGLGQLSPLEYEVVFLLAVGIDAGGIMHFMRRLRPAPGTNEDVSAALAGIADKATAAGITFASLREVLIDARVHQRMPGSFFGKVVGSHL</sequence>
<keyword evidence="2" id="KW-1185">Reference proteome</keyword>
<gene>
    <name evidence="1" type="ORF">C0Z19_09100</name>
</gene>
<reference evidence="1 2" key="1">
    <citation type="submission" date="2018-01" db="EMBL/GenBank/DDBJ databases">
        <title>Whole genome analyses suggest that Burkholderia sensu lato contains two further novel genera in the rhizoxinica-symbiotica group Mycetohabitans gen. nov., and Trinickia gen. nov.: implications for the evolution of diazotrophy and nodulation in the Burkholderiaceae.</title>
        <authorList>
            <person name="Estrada-de los Santos P."/>
            <person name="Palmer M."/>
            <person name="Chavez-Ramirez B."/>
            <person name="Beukes C."/>
            <person name="Steenkamp E.T."/>
            <person name="Hirsch A.M."/>
            <person name="Manyaka P."/>
            <person name="Maluk M."/>
            <person name="Lafos M."/>
            <person name="Crook M."/>
            <person name="Gross E."/>
            <person name="Simon M.F."/>
            <person name="Bueno dos Reis Junior F."/>
            <person name="Poole P.S."/>
            <person name="Venter S.N."/>
            <person name="James E.K."/>
        </authorList>
    </citation>
    <scope>NUCLEOTIDE SEQUENCE [LARGE SCALE GENOMIC DNA]</scope>
    <source>
        <strain evidence="1 2">GP25-8</strain>
    </source>
</reference>
<accession>A0A2N7W8J7</accession>
<organism evidence="1 2">
    <name type="scientific">Trinickia soli</name>
    <dbReference type="NCBI Taxonomy" id="380675"/>
    <lineage>
        <taxon>Bacteria</taxon>
        <taxon>Pseudomonadati</taxon>
        <taxon>Pseudomonadota</taxon>
        <taxon>Betaproteobacteria</taxon>
        <taxon>Burkholderiales</taxon>
        <taxon>Burkholderiaceae</taxon>
        <taxon>Trinickia</taxon>
    </lineage>
</organism>
<evidence type="ECO:0000313" key="1">
    <source>
        <dbReference type="EMBL" id="PMS25710.1"/>
    </source>
</evidence>
<dbReference type="EMBL" id="PNYB01000006">
    <property type="protein sequence ID" value="PMS25710.1"/>
    <property type="molecule type" value="Genomic_DNA"/>
</dbReference>
<comment type="caution">
    <text evidence="1">The sequence shown here is derived from an EMBL/GenBank/DDBJ whole genome shotgun (WGS) entry which is preliminary data.</text>
</comment>
<dbReference type="Proteomes" id="UP000235347">
    <property type="component" value="Unassembled WGS sequence"/>
</dbReference>
<protein>
    <submittedName>
        <fullName evidence="1">Uncharacterized protein</fullName>
    </submittedName>
</protein>
<dbReference type="AlphaFoldDB" id="A0A2N7W8J7"/>
<evidence type="ECO:0000313" key="2">
    <source>
        <dbReference type="Proteomes" id="UP000235347"/>
    </source>
</evidence>
<name>A0A2N7W8J7_9BURK</name>